<dbReference type="InterPro" id="IPR043519">
    <property type="entry name" value="NT_sf"/>
</dbReference>
<evidence type="ECO:0000256" key="5">
    <source>
        <dbReference type="ARBA" id="ARBA00022723"/>
    </source>
</evidence>
<dbReference type="SUPFAM" id="SSF81301">
    <property type="entry name" value="Nucleotidyltransferase"/>
    <property type="match status" value="1"/>
</dbReference>
<evidence type="ECO:0000256" key="9">
    <source>
        <dbReference type="ARBA" id="ARBA00038276"/>
    </source>
</evidence>
<keyword evidence="6" id="KW-0547">Nucleotide-binding</keyword>
<protein>
    <submittedName>
        <fullName evidence="11">DNA polymerase subunit beta</fullName>
    </submittedName>
</protein>
<evidence type="ECO:0000256" key="2">
    <source>
        <dbReference type="ARBA" id="ARBA00022649"/>
    </source>
</evidence>
<keyword evidence="12" id="KW-1185">Reference proteome</keyword>
<keyword evidence="8" id="KW-0460">Magnesium</keyword>
<evidence type="ECO:0000256" key="4">
    <source>
        <dbReference type="ARBA" id="ARBA00022695"/>
    </source>
</evidence>
<keyword evidence="4" id="KW-0548">Nucleotidyltransferase</keyword>
<dbReference type="GO" id="GO:0046872">
    <property type="term" value="F:metal ion binding"/>
    <property type="evidence" value="ECO:0007669"/>
    <property type="project" value="UniProtKB-KW"/>
</dbReference>
<keyword evidence="5" id="KW-0479">Metal-binding</keyword>
<comment type="similarity">
    <text evidence="9">Belongs to the MntA antitoxin family.</text>
</comment>
<reference evidence="11" key="1">
    <citation type="submission" date="2019-12" db="EMBL/GenBank/DDBJ databases">
        <title>High-Quality draft genome sequences of three cyanobacteria isolated from the limestone walls of the Old Cathedral of Coimbra.</title>
        <authorList>
            <person name="Tiago I."/>
            <person name="Soares F."/>
            <person name="Portugal A."/>
        </authorList>
    </citation>
    <scope>NUCLEOTIDE SEQUENCE [LARGE SCALE GENOMIC DNA]</scope>
    <source>
        <strain evidence="11">C</strain>
    </source>
</reference>
<keyword evidence="3" id="KW-0808">Transferase</keyword>
<dbReference type="CDD" id="cd05403">
    <property type="entry name" value="NT_KNTase_like"/>
    <property type="match status" value="1"/>
</dbReference>
<evidence type="ECO:0000313" key="11">
    <source>
        <dbReference type="EMBL" id="NCJ05231.1"/>
    </source>
</evidence>
<evidence type="ECO:0000313" key="12">
    <source>
        <dbReference type="Proteomes" id="UP000607397"/>
    </source>
</evidence>
<comment type="caution">
    <text evidence="11">The sequence shown here is derived from an EMBL/GenBank/DDBJ whole genome shotgun (WGS) entry which is preliminary data.</text>
</comment>
<dbReference type="Gene3D" id="3.30.460.10">
    <property type="entry name" value="Beta Polymerase, domain 2"/>
    <property type="match status" value="1"/>
</dbReference>
<evidence type="ECO:0000259" key="10">
    <source>
        <dbReference type="Pfam" id="PF01909"/>
    </source>
</evidence>
<dbReference type="GO" id="GO:0016779">
    <property type="term" value="F:nucleotidyltransferase activity"/>
    <property type="evidence" value="ECO:0007669"/>
    <property type="project" value="UniProtKB-KW"/>
</dbReference>
<evidence type="ECO:0000256" key="7">
    <source>
        <dbReference type="ARBA" id="ARBA00022840"/>
    </source>
</evidence>
<proteinExistence type="inferred from homology"/>
<dbReference type="GO" id="GO:0005524">
    <property type="term" value="F:ATP binding"/>
    <property type="evidence" value="ECO:0007669"/>
    <property type="project" value="UniProtKB-KW"/>
</dbReference>
<dbReference type="PANTHER" id="PTHR33571">
    <property type="entry name" value="SSL8005 PROTEIN"/>
    <property type="match status" value="1"/>
</dbReference>
<dbReference type="Pfam" id="PF01909">
    <property type="entry name" value="NTP_transf_2"/>
    <property type="match status" value="1"/>
</dbReference>
<accession>A0A8K1ZW89</accession>
<dbReference type="Proteomes" id="UP000607397">
    <property type="component" value="Unassembled WGS sequence"/>
</dbReference>
<keyword evidence="7" id="KW-0067">ATP-binding</keyword>
<dbReference type="RefSeq" id="WP_161823709.1">
    <property type="nucleotide sequence ID" value="NZ_WVIC01000002.1"/>
</dbReference>
<evidence type="ECO:0000256" key="1">
    <source>
        <dbReference type="ARBA" id="ARBA00001946"/>
    </source>
</evidence>
<comment type="cofactor">
    <cofactor evidence="1">
        <name>Mg(2+)</name>
        <dbReference type="ChEBI" id="CHEBI:18420"/>
    </cofactor>
</comment>
<dbReference type="InterPro" id="IPR052038">
    <property type="entry name" value="Type-VII_TA_antitoxin"/>
</dbReference>
<dbReference type="EMBL" id="WVIC01000002">
    <property type="protein sequence ID" value="NCJ05231.1"/>
    <property type="molecule type" value="Genomic_DNA"/>
</dbReference>
<feature type="domain" description="Polymerase nucleotidyl transferase" evidence="10">
    <location>
        <begin position="21"/>
        <end position="95"/>
    </location>
</feature>
<evidence type="ECO:0000256" key="6">
    <source>
        <dbReference type="ARBA" id="ARBA00022741"/>
    </source>
</evidence>
<dbReference type="AlphaFoldDB" id="A0A8K1ZW89"/>
<evidence type="ECO:0000256" key="3">
    <source>
        <dbReference type="ARBA" id="ARBA00022679"/>
    </source>
</evidence>
<organism evidence="11 12">
    <name type="scientific">Petrachloros mirabilis ULC683</name>
    <dbReference type="NCBI Taxonomy" id="2781853"/>
    <lineage>
        <taxon>Bacteria</taxon>
        <taxon>Bacillati</taxon>
        <taxon>Cyanobacteriota</taxon>
        <taxon>Cyanophyceae</taxon>
        <taxon>Synechococcales</taxon>
        <taxon>Petrachlorosaceae</taxon>
        <taxon>Petrachloros</taxon>
        <taxon>Petrachloros mirabilis</taxon>
    </lineage>
</organism>
<name>A0A8K1ZW89_9CYAN</name>
<dbReference type="InterPro" id="IPR002934">
    <property type="entry name" value="Polymerase_NTP_transf_dom"/>
</dbReference>
<sequence length="97" mass="10899">MALLDTLREQRSQILQVAARHGAFNVRVFGSVVWGEETAESDIDFLIDYDKDQATAWFPGGLLMDLQDLLGRKVDILTDQGISPRIREKVLSEAQPL</sequence>
<keyword evidence="2" id="KW-1277">Toxin-antitoxin system</keyword>
<dbReference type="PANTHER" id="PTHR33571:SF12">
    <property type="entry name" value="BSL3053 PROTEIN"/>
    <property type="match status" value="1"/>
</dbReference>
<gene>
    <name evidence="11" type="ORF">GS597_01595</name>
</gene>
<evidence type="ECO:0000256" key="8">
    <source>
        <dbReference type="ARBA" id="ARBA00022842"/>
    </source>
</evidence>